<keyword evidence="1" id="KW-0418">Kinase</keyword>
<comment type="caution">
    <text evidence="1">The sequence shown here is derived from an EMBL/GenBank/DDBJ whole genome shotgun (WGS) entry which is preliminary data.</text>
</comment>
<gene>
    <name evidence="1" type="ORF">CTRU02_215101</name>
</gene>
<keyword evidence="1" id="KW-0808">Transferase</keyword>
<dbReference type="Proteomes" id="UP000805649">
    <property type="component" value="Unassembled WGS sequence"/>
</dbReference>
<dbReference type="EMBL" id="VUJX02000013">
    <property type="protein sequence ID" value="KAL0929892.1"/>
    <property type="molecule type" value="Genomic_DNA"/>
</dbReference>
<sequence>MENNRWPRLNVDDPLNVPHILTQRLSKPGRRAVGSVHDLAGLITTCCVELLDPHQVDEELLFFDFFERSIVQVNENVANYLREFKEAISEENQQLTSIAKEIELMIEIDDIVDELHTLKLVLTDQKMVIKELNFSLKDIAGRSSRGPLVEARTLENHLLRIDHMEKTAKKAEKLVRVCTITA</sequence>
<evidence type="ECO:0000313" key="2">
    <source>
        <dbReference type="Proteomes" id="UP000805649"/>
    </source>
</evidence>
<evidence type="ECO:0000313" key="1">
    <source>
        <dbReference type="EMBL" id="KAL0929892.1"/>
    </source>
</evidence>
<proteinExistence type="predicted"/>
<keyword evidence="2" id="KW-1185">Reference proteome</keyword>
<name>A0ACC3YDL7_COLTU</name>
<reference evidence="1 2" key="1">
    <citation type="journal article" date="2020" name="Phytopathology">
        <title>Genome Sequence Resources of Colletotrichum truncatum, C. plurivorum, C. musicola, and C. sojae: Four Species Pathogenic to Soybean (Glycine max).</title>
        <authorList>
            <person name="Rogerio F."/>
            <person name="Boufleur T.R."/>
            <person name="Ciampi-Guillardi M."/>
            <person name="Sukno S.A."/>
            <person name="Thon M.R."/>
            <person name="Massola Junior N.S."/>
            <person name="Baroncelli R."/>
        </authorList>
    </citation>
    <scope>NUCLEOTIDE SEQUENCE [LARGE SCALE GENOMIC DNA]</scope>
    <source>
        <strain evidence="1 2">CMES1059</strain>
    </source>
</reference>
<protein>
    <submittedName>
        <fullName evidence="1">Ankyrin repeat and protein kinase domain-containing protein</fullName>
    </submittedName>
</protein>
<organism evidence="1 2">
    <name type="scientific">Colletotrichum truncatum</name>
    <name type="common">Anthracnose fungus</name>
    <name type="synonym">Colletotrichum capsici</name>
    <dbReference type="NCBI Taxonomy" id="5467"/>
    <lineage>
        <taxon>Eukaryota</taxon>
        <taxon>Fungi</taxon>
        <taxon>Dikarya</taxon>
        <taxon>Ascomycota</taxon>
        <taxon>Pezizomycotina</taxon>
        <taxon>Sordariomycetes</taxon>
        <taxon>Hypocreomycetidae</taxon>
        <taxon>Glomerellales</taxon>
        <taxon>Glomerellaceae</taxon>
        <taxon>Colletotrichum</taxon>
        <taxon>Colletotrichum truncatum species complex</taxon>
    </lineage>
</organism>
<accession>A0ACC3YDL7</accession>